<dbReference type="InParanoid" id="A0A0C3HCW0"/>
<proteinExistence type="predicted"/>
<sequence length="106" mass="12022">MRDINLPASGLKGDGSWDLRSSAKAQSVWRLSGQISITTSRLGNLVWEDPLLVAYNDCYIYDAAHLCLYYYFSTLFETDSVDPGTNCVLRNSMLNRKLDINCPFFK</sequence>
<dbReference type="AlphaFoldDB" id="A0A0C3HCW0"/>
<reference evidence="2" key="2">
    <citation type="submission" date="2015-01" db="EMBL/GenBank/DDBJ databases">
        <title>Evolutionary Origins and Diversification of the Mycorrhizal Mutualists.</title>
        <authorList>
            <consortium name="DOE Joint Genome Institute"/>
            <consortium name="Mycorrhizal Genomics Consortium"/>
            <person name="Kohler A."/>
            <person name="Kuo A."/>
            <person name="Nagy L.G."/>
            <person name="Floudas D."/>
            <person name="Copeland A."/>
            <person name="Barry K.W."/>
            <person name="Cichocki N."/>
            <person name="Veneault-Fourrey C."/>
            <person name="LaButti K."/>
            <person name="Lindquist E.A."/>
            <person name="Lipzen A."/>
            <person name="Lundell T."/>
            <person name="Morin E."/>
            <person name="Murat C."/>
            <person name="Riley R."/>
            <person name="Ohm R."/>
            <person name="Sun H."/>
            <person name="Tunlid A."/>
            <person name="Henrissat B."/>
            <person name="Grigoriev I.V."/>
            <person name="Hibbett D.S."/>
            <person name="Martin F."/>
        </authorList>
    </citation>
    <scope>NUCLEOTIDE SEQUENCE [LARGE SCALE GENOMIC DNA]</scope>
    <source>
        <strain evidence="2">Zn</strain>
    </source>
</reference>
<gene>
    <name evidence="1" type="ORF">OIDMADRAFT_19090</name>
</gene>
<evidence type="ECO:0000313" key="2">
    <source>
        <dbReference type="Proteomes" id="UP000054321"/>
    </source>
</evidence>
<keyword evidence="2" id="KW-1185">Reference proteome</keyword>
<dbReference type="HOGENOM" id="CLU_2223995_0_0_1"/>
<name>A0A0C3HCW0_OIDMZ</name>
<evidence type="ECO:0000313" key="1">
    <source>
        <dbReference type="EMBL" id="KIN01060.1"/>
    </source>
</evidence>
<dbReference type="Proteomes" id="UP000054321">
    <property type="component" value="Unassembled WGS sequence"/>
</dbReference>
<protein>
    <submittedName>
        <fullName evidence="1">Uncharacterized protein</fullName>
    </submittedName>
</protein>
<accession>A0A0C3HCW0</accession>
<organism evidence="1 2">
    <name type="scientific">Oidiodendron maius (strain Zn)</name>
    <dbReference type="NCBI Taxonomy" id="913774"/>
    <lineage>
        <taxon>Eukaryota</taxon>
        <taxon>Fungi</taxon>
        <taxon>Dikarya</taxon>
        <taxon>Ascomycota</taxon>
        <taxon>Pezizomycotina</taxon>
        <taxon>Leotiomycetes</taxon>
        <taxon>Leotiomycetes incertae sedis</taxon>
        <taxon>Myxotrichaceae</taxon>
        <taxon>Oidiodendron</taxon>
    </lineage>
</organism>
<reference evidence="1 2" key="1">
    <citation type="submission" date="2014-04" db="EMBL/GenBank/DDBJ databases">
        <authorList>
            <consortium name="DOE Joint Genome Institute"/>
            <person name="Kuo A."/>
            <person name="Martino E."/>
            <person name="Perotto S."/>
            <person name="Kohler A."/>
            <person name="Nagy L.G."/>
            <person name="Floudas D."/>
            <person name="Copeland A."/>
            <person name="Barry K.W."/>
            <person name="Cichocki N."/>
            <person name="Veneault-Fourrey C."/>
            <person name="LaButti K."/>
            <person name="Lindquist E.A."/>
            <person name="Lipzen A."/>
            <person name="Lundell T."/>
            <person name="Morin E."/>
            <person name="Murat C."/>
            <person name="Sun H."/>
            <person name="Tunlid A."/>
            <person name="Henrissat B."/>
            <person name="Grigoriev I.V."/>
            <person name="Hibbett D.S."/>
            <person name="Martin F."/>
            <person name="Nordberg H.P."/>
            <person name="Cantor M.N."/>
            <person name="Hua S.X."/>
        </authorList>
    </citation>
    <scope>NUCLEOTIDE SEQUENCE [LARGE SCALE GENOMIC DNA]</scope>
    <source>
        <strain evidence="1 2">Zn</strain>
    </source>
</reference>
<dbReference type="EMBL" id="KN832876">
    <property type="protein sequence ID" value="KIN01060.1"/>
    <property type="molecule type" value="Genomic_DNA"/>
</dbReference>